<evidence type="ECO:0000256" key="4">
    <source>
        <dbReference type="ARBA" id="ARBA00022692"/>
    </source>
</evidence>
<keyword evidence="4 7" id="KW-0812">Transmembrane</keyword>
<dbReference type="InterPro" id="IPR023090">
    <property type="entry name" value="UPF0702_alpha/beta_dom_sf"/>
</dbReference>
<organism evidence="9 10">
    <name type="scientific">Qipengyuania benthica</name>
    <dbReference type="NCBI Taxonomy" id="3067651"/>
    <lineage>
        <taxon>Bacteria</taxon>
        <taxon>Pseudomonadati</taxon>
        <taxon>Pseudomonadota</taxon>
        <taxon>Alphaproteobacteria</taxon>
        <taxon>Sphingomonadales</taxon>
        <taxon>Erythrobacteraceae</taxon>
        <taxon>Qipengyuania</taxon>
    </lineage>
</organism>
<evidence type="ECO:0000313" key="9">
    <source>
        <dbReference type="EMBL" id="MDP4538399.1"/>
    </source>
</evidence>
<keyword evidence="6 7" id="KW-0472">Membrane</keyword>
<dbReference type="Proteomes" id="UP001235664">
    <property type="component" value="Unassembled WGS sequence"/>
</dbReference>
<gene>
    <name evidence="9" type="ORF">Q9K01_01995</name>
</gene>
<feature type="transmembrane region" description="Helical" evidence="7">
    <location>
        <begin position="67"/>
        <end position="85"/>
    </location>
</feature>
<dbReference type="InterPro" id="IPR007353">
    <property type="entry name" value="DUF421"/>
</dbReference>
<accession>A0ABT9H505</accession>
<evidence type="ECO:0000256" key="5">
    <source>
        <dbReference type="ARBA" id="ARBA00022989"/>
    </source>
</evidence>
<proteinExistence type="inferred from homology"/>
<dbReference type="PANTHER" id="PTHR34582:SF6">
    <property type="entry name" value="UPF0702 TRANSMEMBRANE PROTEIN YCAP"/>
    <property type="match status" value="1"/>
</dbReference>
<feature type="transmembrane region" description="Helical" evidence="7">
    <location>
        <begin position="12"/>
        <end position="31"/>
    </location>
</feature>
<dbReference type="EMBL" id="JAVAIL010000001">
    <property type="protein sequence ID" value="MDP4538399.1"/>
    <property type="molecule type" value="Genomic_DNA"/>
</dbReference>
<dbReference type="RefSeq" id="WP_305928535.1">
    <property type="nucleotide sequence ID" value="NZ_JAVAIL010000001.1"/>
</dbReference>
<reference evidence="9 10" key="1">
    <citation type="submission" date="2023-08" db="EMBL/GenBank/DDBJ databases">
        <title>genomic of DY56.</title>
        <authorList>
            <person name="Wang Y."/>
        </authorList>
    </citation>
    <scope>NUCLEOTIDE SEQUENCE [LARGE SCALE GENOMIC DNA]</scope>
    <source>
        <strain evidence="9 10">DY56-A-20</strain>
    </source>
</reference>
<comment type="similarity">
    <text evidence="2">Belongs to the UPF0702 family.</text>
</comment>
<keyword evidence="5 7" id="KW-1133">Transmembrane helix</keyword>
<keyword evidence="10" id="KW-1185">Reference proteome</keyword>
<comment type="subcellular location">
    <subcellularLocation>
        <location evidence="1">Cell membrane</location>
        <topology evidence="1">Multi-pass membrane protein</topology>
    </subcellularLocation>
</comment>
<comment type="caution">
    <text evidence="9">The sequence shown here is derived from an EMBL/GenBank/DDBJ whole genome shotgun (WGS) entry which is preliminary data.</text>
</comment>
<feature type="transmembrane region" description="Helical" evidence="7">
    <location>
        <begin position="43"/>
        <end position="61"/>
    </location>
</feature>
<sequence length="171" mass="18788">MFFDDTTLDIVTRALVLSAIGVAWVVALVRLVGLRTLSKMTNFDFVITLATGSLLAGLVQATAWTGFFQALLAMAALIFLQFLLARLRRSSDRIEAAIQNGPMFLMYDGEFIDEALKVSRVARSDVLAKLRESNALEMGKVRAVVLETTGDVSVLHGDRLDDRVVEGIERP</sequence>
<dbReference type="PANTHER" id="PTHR34582">
    <property type="entry name" value="UPF0702 TRANSMEMBRANE PROTEIN YCAP"/>
    <property type="match status" value="1"/>
</dbReference>
<feature type="domain" description="YetF C-terminal" evidence="8">
    <location>
        <begin position="91"/>
        <end position="157"/>
    </location>
</feature>
<evidence type="ECO:0000256" key="2">
    <source>
        <dbReference type="ARBA" id="ARBA00006448"/>
    </source>
</evidence>
<protein>
    <submittedName>
        <fullName evidence="9">DUF421 domain-containing protein</fullName>
    </submittedName>
</protein>
<evidence type="ECO:0000313" key="10">
    <source>
        <dbReference type="Proteomes" id="UP001235664"/>
    </source>
</evidence>
<keyword evidence="3" id="KW-1003">Cell membrane</keyword>
<evidence type="ECO:0000256" key="3">
    <source>
        <dbReference type="ARBA" id="ARBA00022475"/>
    </source>
</evidence>
<evidence type="ECO:0000256" key="1">
    <source>
        <dbReference type="ARBA" id="ARBA00004651"/>
    </source>
</evidence>
<dbReference type="Pfam" id="PF04239">
    <property type="entry name" value="DUF421"/>
    <property type="match status" value="1"/>
</dbReference>
<evidence type="ECO:0000256" key="7">
    <source>
        <dbReference type="SAM" id="Phobius"/>
    </source>
</evidence>
<evidence type="ECO:0000256" key="6">
    <source>
        <dbReference type="ARBA" id="ARBA00023136"/>
    </source>
</evidence>
<name>A0ABT9H505_9SPHN</name>
<dbReference type="Gene3D" id="3.30.240.20">
    <property type="entry name" value="bsu07140 like domains"/>
    <property type="match status" value="1"/>
</dbReference>
<evidence type="ECO:0000259" key="8">
    <source>
        <dbReference type="Pfam" id="PF04239"/>
    </source>
</evidence>